<gene>
    <name evidence="2" type="ordered locus">VIT_11s0037g01360</name>
</gene>
<proteinExistence type="predicted"/>
<dbReference type="PANTHER" id="PTHR43507:SF21">
    <property type="entry name" value="NAD(P)H-QUINONE OXIDOREDUCTASE CHAIN 4, CHLOROPLASTIC"/>
    <property type="match status" value="1"/>
</dbReference>
<dbReference type="HOGENOM" id="CLU_1809719_0_0_1"/>
<protein>
    <submittedName>
        <fullName evidence="2">Uncharacterized protein</fullName>
    </submittedName>
</protein>
<keyword evidence="1" id="KW-0812">Transmembrane</keyword>
<evidence type="ECO:0000313" key="3">
    <source>
        <dbReference type="Proteomes" id="UP000009183"/>
    </source>
</evidence>
<evidence type="ECO:0000313" key="2">
    <source>
        <dbReference type="EMBL" id="CBI36626.3"/>
    </source>
</evidence>
<evidence type="ECO:0000256" key="1">
    <source>
        <dbReference type="SAM" id="Phobius"/>
    </source>
</evidence>
<dbReference type="eggNOG" id="KOG4845">
    <property type="taxonomic scope" value="Eukaryota"/>
</dbReference>
<feature type="transmembrane region" description="Helical" evidence="1">
    <location>
        <begin position="61"/>
        <end position="83"/>
    </location>
</feature>
<dbReference type="InParanoid" id="D7U1L0"/>
<organism evidence="2 3">
    <name type="scientific">Vitis vinifera</name>
    <name type="common">Grape</name>
    <dbReference type="NCBI Taxonomy" id="29760"/>
    <lineage>
        <taxon>Eukaryota</taxon>
        <taxon>Viridiplantae</taxon>
        <taxon>Streptophyta</taxon>
        <taxon>Embryophyta</taxon>
        <taxon>Tracheophyta</taxon>
        <taxon>Spermatophyta</taxon>
        <taxon>Magnoliopsida</taxon>
        <taxon>eudicotyledons</taxon>
        <taxon>Gunneridae</taxon>
        <taxon>Pentapetalae</taxon>
        <taxon>rosids</taxon>
        <taxon>Vitales</taxon>
        <taxon>Vitaceae</taxon>
        <taxon>Viteae</taxon>
        <taxon>Vitis</taxon>
    </lineage>
</organism>
<reference evidence="3" key="1">
    <citation type="journal article" date="2007" name="Nature">
        <title>The grapevine genome sequence suggests ancestral hexaploidization in major angiosperm phyla.</title>
        <authorList>
            <consortium name="The French-Italian Public Consortium for Grapevine Genome Characterization."/>
            <person name="Jaillon O."/>
            <person name="Aury J.-M."/>
            <person name="Noel B."/>
            <person name="Policriti A."/>
            <person name="Clepet C."/>
            <person name="Casagrande A."/>
            <person name="Choisne N."/>
            <person name="Aubourg S."/>
            <person name="Vitulo N."/>
            <person name="Jubin C."/>
            <person name="Vezzi A."/>
            <person name="Legeai F."/>
            <person name="Hugueney P."/>
            <person name="Dasilva C."/>
            <person name="Horner D."/>
            <person name="Mica E."/>
            <person name="Jublot D."/>
            <person name="Poulain J."/>
            <person name="Bruyere C."/>
            <person name="Billault A."/>
            <person name="Segurens B."/>
            <person name="Gouyvenoux M."/>
            <person name="Ugarte E."/>
            <person name="Cattonaro F."/>
            <person name="Anthouard V."/>
            <person name="Vico V."/>
            <person name="Del Fabbro C."/>
            <person name="Alaux M."/>
            <person name="Di Gaspero G."/>
            <person name="Dumas V."/>
            <person name="Felice N."/>
            <person name="Paillard S."/>
            <person name="Juman I."/>
            <person name="Moroldo M."/>
            <person name="Scalabrin S."/>
            <person name="Canaguier A."/>
            <person name="Le Clainche I."/>
            <person name="Malacrida G."/>
            <person name="Durand E."/>
            <person name="Pesole G."/>
            <person name="Laucou V."/>
            <person name="Chatelet P."/>
            <person name="Merdinoglu D."/>
            <person name="Delledonne M."/>
            <person name="Pezzotti M."/>
            <person name="Lecharny A."/>
            <person name="Scarpelli C."/>
            <person name="Artiguenave F."/>
            <person name="Pe M.E."/>
            <person name="Valle G."/>
            <person name="Morgante M."/>
            <person name="Caboche M."/>
            <person name="Adam-Blondon A.-F."/>
            <person name="Weissenbach J."/>
            <person name="Quetier F."/>
            <person name="Wincker P."/>
        </authorList>
    </citation>
    <scope>NUCLEOTIDE SEQUENCE [LARGE SCALE GENOMIC DNA]</scope>
    <source>
        <strain evidence="3">cv. Pinot noir / PN40024</strain>
    </source>
</reference>
<dbReference type="EMBL" id="FN596499">
    <property type="protein sequence ID" value="CBI36626.3"/>
    <property type="molecule type" value="Genomic_DNA"/>
</dbReference>
<dbReference type="PaxDb" id="29760-VIT_11s0037g01360.t01"/>
<name>D7U1L0_VITVI</name>
<dbReference type="OMA" id="EMILYIG"/>
<dbReference type="GO" id="GO:0042773">
    <property type="term" value="P:ATP synthesis coupled electron transport"/>
    <property type="evidence" value="ECO:0007669"/>
    <property type="project" value="InterPro"/>
</dbReference>
<sequence length="143" mass="17010">MMSFYEFFTKTSTNLVLNTFLFYIEFVSDMSAIPFTFFIMWELELILVCRLLSLREGKKDLYLATKFILYTEKGSIFLLLRVLGIDLYGSNEPILDFETLANQLYPVALEMILYIGFYYYFCCQINNYPITYMVTKQPWRSTL</sequence>
<feature type="transmembrane region" description="Helical" evidence="1">
    <location>
        <begin position="103"/>
        <end position="121"/>
    </location>
</feature>
<dbReference type="GO" id="GO:0008137">
    <property type="term" value="F:NADH dehydrogenase (ubiquinone) activity"/>
    <property type="evidence" value="ECO:0007669"/>
    <property type="project" value="InterPro"/>
</dbReference>
<dbReference type="PANTHER" id="PTHR43507">
    <property type="entry name" value="NADH-UBIQUINONE OXIDOREDUCTASE CHAIN 4"/>
    <property type="match status" value="1"/>
</dbReference>
<dbReference type="AlphaFoldDB" id="D7U1L0"/>
<keyword evidence="3" id="KW-1185">Reference proteome</keyword>
<keyword evidence="1" id="KW-1133">Transmembrane helix</keyword>
<keyword evidence="1" id="KW-0472">Membrane</keyword>
<dbReference type="Proteomes" id="UP000009183">
    <property type="component" value="Chromosome 11"/>
</dbReference>
<dbReference type="InterPro" id="IPR003918">
    <property type="entry name" value="NADH_UbQ_OxRdtase"/>
</dbReference>
<accession>D7U1L0</accession>
<dbReference type="STRING" id="29760.D7U1L0"/>